<dbReference type="EMBL" id="ABCB02000013">
    <property type="protein sequence ID" value="EDO62731.1"/>
    <property type="molecule type" value="Genomic_DNA"/>
</dbReference>
<reference evidence="1 2" key="1">
    <citation type="submission" date="2007-08" db="EMBL/GenBank/DDBJ databases">
        <title>Draft genome sequence of Clostridium leptum (DSM 753).</title>
        <authorList>
            <person name="Sudarsanam P."/>
            <person name="Ley R."/>
            <person name="Guruge J."/>
            <person name="Turnbaugh P.J."/>
            <person name="Mahowald M."/>
            <person name="Liep D."/>
            <person name="Gordon J."/>
        </authorList>
    </citation>
    <scope>NUCLEOTIDE SEQUENCE [LARGE SCALE GENOMIC DNA]</scope>
    <source>
        <strain evidence="1 2">DSM 753</strain>
    </source>
</reference>
<evidence type="ECO:0000313" key="1">
    <source>
        <dbReference type="EMBL" id="EDO62731.1"/>
    </source>
</evidence>
<protein>
    <submittedName>
        <fullName evidence="1">Uncharacterized protein</fullName>
    </submittedName>
</protein>
<reference evidence="1 2" key="2">
    <citation type="submission" date="2007-08" db="EMBL/GenBank/DDBJ databases">
        <authorList>
            <person name="Fulton L."/>
            <person name="Clifton S."/>
            <person name="Fulton B."/>
            <person name="Xu J."/>
            <person name="Minx P."/>
            <person name="Pepin K.H."/>
            <person name="Johnson M."/>
            <person name="Thiruvilangam P."/>
            <person name="Bhonagiri V."/>
            <person name="Nash W.E."/>
            <person name="Wang C."/>
            <person name="Mardis E.R."/>
            <person name="Wilson R.K."/>
        </authorList>
    </citation>
    <scope>NUCLEOTIDE SEQUENCE [LARGE SCALE GENOMIC DNA]</scope>
    <source>
        <strain evidence="1 2">DSM 753</strain>
    </source>
</reference>
<sequence length="49" mass="5802">MCFYFVLFSYGIYLRMIAGFFFRQPVAEQVFRCLHQIGETIAMLLGLLF</sequence>
<evidence type="ECO:0000313" key="2">
    <source>
        <dbReference type="Proteomes" id="UP000003490"/>
    </source>
</evidence>
<organism evidence="1 2">
    <name type="scientific">[Clostridium] leptum DSM 753</name>
    <dbReference type="NCBI Taxonomy" id="428125"/>
    <lineage>
        <taxon>Bacteria</taxon>
        <taxon>Bacillati</taxon>
        <taxon>Bacillota</taxon>
        <taxon>Clostridia</taxon>
        <taxon>Eubacteriales</taxon>
        <taxon>Oscillospiraceae</taxon>
        <taxon>Oscillospiraceae incertae sedis</taxon>
    </lineage>
</organism>
<accession>A7VPS0</accession>
<comment type="caution">
    <text evidence="1">The sequence shown here is derived from an EMBL/GenBank/DDBJ whole genome shotgun (WGS) entry which is preliminary data.</text>
</comment>
<gene>
    <name evidence="1" type="ORF">CLOLEP_00546</name>
</gene>
<name>A7VPS0_9FIRM</name>
<dbReference type="AlphaFoldDB" id="A7VPS0"/>
<dbReference type="Proteomes" id="UP000003490">
    <property type="component" value="Unassembled WGS sequence"/>
</dbReference>
<dbReference type="HOGENOM" id="CLU_3134120_0_0_9"/>
<proteinExistence type="predicted"/>